<feature type="signal peptide" evidence="1">
    <location>
        <begin position="1"/>
        <end position="24"/>
    </location>
</feature>
<dbReference type="OrthoDB" id="259194at2"/>
<gene>
    <name evidence="2" type="ORF">FRUB_03315</name>
</gene>
<organism evidence="2 3">
    <name type="scientific">Fimbriiglobus ruber</name>
    <dbReference type="NCBI Taxonomy" id="1908690"/>
    <lineage>
        <taxon>Bacteria</taxon>
        <taxon>Pseudomonadati</taxon>
        <taxon>Planctomycetota</taxon>
        <taxon>Planctomycetia</taxon>
        <taxon>Gemmatales</taxon>
        <taxon>Gemmataceae</taxon>
        <taxon>Fimbriiglobus</taxon>
    </lineage>
</organism>
<keyword evidence="3" id="KW-1185">Reference proteome</keyword>
<reference evidence="3" key="1">
    <citation type="submission" date="2017-06" db="EMBL/GenBank/DDBJ databases">
        <title>Genome analysis of Fimbriiglobus ruber SP5, the first member of the order Planctomycetales with confirmed chitinolytic capability.</title>
        <authorList>
            <person name="Ravin N.V."/>
            <person name="Rakitin A.L."/>
            <person name="Ivanova A.A."/>
            <person name="Beletsky A.V."/>
            <person name="Kulichevskaya I.S."/>
            <person name="Mardanov A.V."/>
            <person name="Dedysh S.N."/>
        </authorList>
    </citation>
    <scope>NUCLEOTIDE SEQUENCE [LARGE SCALE GENOMIC DNA]</scope>
    <source>
        <strain evidence="3">SP5</strain>
    </source>
</reference>
<dbReference type="Pfam" id="PF05150">
    <property type="entry name" value="Legionella_OMP"/>
    <property type="match status" value="1"/>
</dbReference>
<protein>
    <submittedName>
        <fullName evidence="2">Major outer membrane protein</fullName>
    </submittedName>
</protein>
<feature type="chain" id="PRO_5013189003" evidence="1">
    <location>
        <begin position="25"/>
        <end position="349"/>
    </location>
</feature>
<dbReference type="Proteomes" id="UP000214646">
    <property type="component" value="Unassembled WGS sequence"/>
</dbReference>
<name>A0A225E121_9BACT</name>
<evidence type="ECO:0000313" key="2">
    <source>
        <dbReference type="EMBL" id="OWK43716.1"/>
    </source>
</evidence>
<accession>A0A225E121</accession>
<proteinExistence type="predicted"/>
<dbReference type="RefSeq" id="WP_088254532.1">
    <property type="nucleotide sequence ID" value="NZ_NIDE01000004.1"/>
</dbReference>
<dbReference type="EMBL" id="NIDE01000004">
    <property type="protein sequence ID" value="OWK43716.1"/>
    <property type="molecule type" value="Genomic_DNA"/>
</dbReference>
<dbReference type="AlphaFoldDB" id="A0A225E121"/>
<comment type="caution">
    <text evidence="2">The sequence shown here is derived from an EMBL/GenBank/DDBJ whole genome shotgun (WGS) entry which is preliminary data.</text>
</comment>
<sequence>MRNNGLRFWSILALLLGLPAAVPAQTFVPPPTLTSSVPDTPASSVLTQEPTLDWLRNGVPVLRGLSFYGELLLVMPQRDGLQNAVVTHSANGMTSSTAESLSWSTTPALRIGGAYQLPGTGIELAATFTYLHAKDQQTVLAGPGDSLFGTYSNNPNARTAGSSDGDAGLSYGVVDLDVGKSIHVDDAFSFKVFGGVRMAVIDQTLKSIYSGGSLGSSPDYVDIPINFRGAGLSAGGEANWNVFRGWGLYGRGRVALLSGEFTTDRNEYVGGASYSSSSVQYGTIIPVVELGGGLNYRGERLLFSAGYELIDWINMVSGVSNSSSPGQGLTPKKGDLTLEAVTFRLGYRF</sequence>
<dbReference type="InterPro" id="IPR007825">
    <property type="entry name" value="Major_OMP_Legionella"/>
</dbReference>
<evidence type="ECO:0000313" key="3">
    <source>
        <dbReference type="Proteomes" id="UP000214646"/>
    </source>
</evidence>
<keyword evidence="1" id="KW-0732">Signal</keyword>
<evidence type="ECO:0000256" key="1">
    <source>
        <dbReference type="SAM" id="SignalP"/>
    </source>
</evidence>